<feature type="region of interest" description="Disordered" evidence="1">
    <location>
        <begin position="84"/>
        <end position="105"/>
    </location>
</feature>
<dbReference type="OrthoDB" id="7581438at2"/>
<feature type="transmembrane region" description="Helical" evidence="2">
    <location>
        <begin position="42"/>
        <end position="68"/>
    </location>
</feature>
<reference evidence="4 5" key="1">
    <citation type="submission" date="2017-03" db="EMBL/GenBank/DDBJ databases">
        <title>Genome sequence of Sphingomonas dokdonensis DSM 21029.</title>
        <authorList>
            <person name="Poehlein A."/>
            <person name="Wuebbeler J.H."/>
            <person name="Steinbuechel A."/>
            <person name="Daniel R."/>
        </authorList>
    </citation>
    <scope>NUCLEOTIDE SEQUENCE [LARGE SCALE GENOMIC DNA]</scope>
    <source>
        <strain evidence="4 5">DSM 21029</strain>
    </source>
</reference>
<dbReference type="AlphaFoldDB" id="A0A245ZMW2"/>
<organism evidence="4 5">
    <name type="scientific">Sphingomonas dokdonensis</name>
    <dbReference type="NCBI Taxonomy" id="344880"/>
    <lineage>
        <taxon>Bacteria</taxon>
        <taxon>Pseudomonadati</taxon>
        <taxon>Pseudomonadota</taxon>
        <taxon>Alphaproteobacteria</taxon>
        <taxon>Sphingomonadales</taxon>
        <taxon>Sphingomonadaceae</taxon>
        <taxon>Sphingomonas</taxon>
    </lineage>
</organism>
<feature type="domain" description="Phage shock protein PspC N-terminal" evidence="3">
    <location>
        <begin position="22"/>
        <end position="65"/>
    </location>
</feature>
<dbReference type="Pfam" id="PF04024">
    <property type="entry name" value="PspC"/>
    <property type="match status" value="1"/>
</dbReference>
<evidence type="ECO:0000313" key="5">
    <source>
        <dbReference type="Proteomes" id="UP000197290"/>
    </source>
</evidence>
<accession>A0A245ZMW2</accession>
<keyword evidence="5" id="KW-1185">Reference proteome</keyword>
<protein>
    <recommendedName>
        <fullName evidence="3">Phage shock protein PspC N-terminal domain-containing protein</fullName>
    </recommendedName>
</protein>
<proteinExistence type="predicted"/>
<keyword evidence="2" id="KW-0812">Transmembrane</keyword>
<keyword evidence="2" id="KW-0472">Membrane</keyword>
<dbReference type="Proteomes" id="UP000197290">
    <property type="component" value="Unassembled WGS sequence"/>
</dbReference>
<dbReference type="EMBL" id="NBBI01000002">
    <property type="protein sequence ID" value="OWK31084.1"/>
    <property type="molecule type" value="Genomic_DNA"/>
</dbReference>
<evidence type="ECO:0000313" key="4">
    <source>
        <dbReference type="EMBL" id="OWK31084.1"/>
    </source>
</evidence>
<dbReference type="RefSeq" id="WP_088366471.1">
    <property type="nucleotide sequence ID" value="NZ_NBBI01000002.1"/>
</dbReference>
<keyword evidence="2" id="KW-1133">Transmembrane helix</keyword>
<dbReference type="InterPro" id="IPR007168">
    <property type="entry name" value="Phageshock_PspC_N"/>
</dbReference>
<gene>
    <name evidence="4" type="ORF">SPDO_10890</name>
</gene>
<evidence type="ECO:0000259" key="3">
    <source>
        <dbReference type="Pfam" id="PF04024"/>
    </source>
</evidence>
<evidence type="ECO:0000256" key="2">
    <source>
        <dbReference type="SAM" id="Phobius"/>
    </source>
</evidence>
<comment type="caution">
    <text evidence="4">The sequence shown here is derived from an EMBL/GenBank/DDBJ whole genome shotgun (WGS) entry which is preliminary data.</text>
</comment>
<sequence>MTTAQPAIPQQSAKPTNAKDNLLGICNALGNDFGFNPLWLRLALGAAFVVQPVGVVISYLALGAIVLISRLAIPAKRTPATPAITAQPDPVVANEPEQPEFAKAA</sequence>
<evidence type="ECO:0000256" key="1">
    <source>
        <dbReference type="SAM" id="MobiDB-lite"/>
    </source>
</evidence>
<name>A0A245ZMW2_9SPHN</name>